<proteinExistence type="predicted"/>
<evidence type="ECO:0000256" key="4">
    <source>
        <dbReference type="ARBA" id="ARBA00022692"/>
    </source>
</evidence>
<keyword evidence="2" id="KW-0813">Transport</keyword>
<keyword evidence="4" id="KW-0812">Transmembrane</keyword>
<evidence type="ECO:0000256" key="5">
    <source>
        <dbReference type="ARBA" id="ARBA00022989"/>
    </source>
</evidence>
<keyword evidence="5" id="KW-1133">Transmembrane helix</keyword>
<dbReference type="PANTHER" id="PTHR10110:SF86">
    <property type="entry name" value="SODIUM_HYDROGEN EXCHANGER 7"/>
    <property type="match status" value="1"/>
</dbReference>
<dbReference type="Gene3D" id="1.20.120.350">
    <property type="entry name" value="Voltage-gated potassium channels. Chain C"/>
    <property type="match status" value="1"/>
</dbReference>
<dbReference type="AlphaFoldDB" id="A0A6A4K7E8"/>
<dbReference type="PROSITE" id="PS50042">
    <property type="entry name" value="CNMP_BINDING_3"/>
    <property type="match status" value="1"/>
</dbReference>
<dbReference type="InterPro" id="IPR014710">
    <property type="entry name" value="RmlC-like_jellyroll"/>
</dbReference>
<sequence length="1186" mass="134104">MSCVGATVLMSSVVWLRLLTKNTRTVYFFLILLISYLAALIIQHYDQKSSMYDEAYDITSRIAVELCSPLFLFYSSMGTDFSELSVNAGVTITSMLAFSILVASISAFASWPFLHFCANIDFTTSFLIMLILTPKWAASAVLELDGVQGHIRDTQMMLKFEQLCSTWLAYVLTEMVFKWQLLQSWPHFRMIRYIAAIMYKSLGLIIGAIFGLIIRIPFSFAYNDITAQAIIILSSIYMVQLLSTILGTSPGLAIGIYGVSLNSNKVKMSKDAEEFHGEMWEWYIFMAETVTGILAGMILGLKRPGVIGLLHYGMIVLIYCMILAIRVIIIVLSRVCVAEQNDLYWKRVVIMGIAPYHGFVCVLLAMKYMSYDELHGYQNITYIIGIVALSVFFNSMLFKSMLNILGMFEYKRATIVNMNVAVGQINTCRDKAIFSQKMDLVIADANWAIVENLTRLPHPYRRKLMETGYSEDKGDFRLRTIICSSCGIEVVAPPTKGEIEDMIVEAKQRVLKIQLVSFGQQYENGTISRHSYRTLFSVIDSAASSGTPVIDSTPLNIRTQESKTTRFFRKVFTYLTAVTSRTYVYVPENLFRVLAYRLTTSRGFNIILAFLALTDTGLIARLIMVWLLVEQDEAGTDDFSDQDLEYGRVVQMFDVIFFLIFALEFVIQLTGLGMIQYFSSHLNKVEMGTNLVRTAELIMYFTTATSYGVFISVLLVEDIVLWMKCLLLVRIVRVYVFVVGWLPRCLGMVEKQVEEELMRNYEVGKGYLVSLERVMKFLSHVAIYETVYDAIKAEIETERRKVAKDLGLIQKEHPSIAITVKTRHAIRFVINSVADCMNDLKEDGILDLNESKAMNQSLEKVKNDLRELPMVDPSMAQSVLKDITWLNQDEIHSELLMNSAKLTSYDYNDRIISVGDDPVGLYVLVSGLVKAYYNPTPITVQLNSKFGVLPNYDFFDIIRFDQAQDSYVVAGNVIGEIGAVSGRRYDMSVICETSVQLYFIPWTVLKTIIHESDDAMEIQNSIWKCIGVRLGVVLTHSKAPFSDWPKEKLMAHLESGWVPSLQQIKCLNITDDVADIILIEGVCKDSMSGTVYFGPAYLPKGMKLIMLPDHPSWDFQTVYSTKMLIVPSTQNTDNLITDLFKEHHNINRRNEAAASLKDTKRVEFGAEDQSILSSTSISASSNPSTQ</sequence>
<dbReference type="OrthoDB" id="6630619at2759"/>
<dbReference type="GO" id="GO:0015385">
    <property type="term" value="F:sodium:proton antiporter activity"/>
    <property type="evidence" value="ECO:0007669"/>
    <property type="project" value="InterPro"/>
</dbReference>
<protein>
    <submittedName>
        <fullName evidence="8">Uncharacterized protein</fullName>
    </submittedName>
</protein>
<keyword evidence="3" id="KW-1003">Cell membrane</keyword>
<evidence type="ECO:0000313" key="8">
    <source>
        <dbReference type="EMBL" id="KAF6214090.1"/>
    </source>
</evidence>
<accession>A0A6A4K7E8</accession>
<evidence type="ECO:0000256" key="6">
    <source>
        <dbReference type="ARBA" id="ARBA00023065"/>
    </source>
</evidence>
<dbReference type="Proteomes" id="UP000466442">
    <property type="component" value="Unassembled WGS sequence"/>
</dbReference>
<evidence type="ECO:0000256" key="2">
    <source>
        <dbReference type="ARBA" id="ARBA00022448"/>
    </source>
</evidence>
<dbReference type="CDD" id="cd00038">
    <property type="entry name" value="CAP_ED"/>
    <property type="match status" value="1"/>
</dbReference>
<evidence type="ECO:0000313" key="9">
    <source>
        <dbReference type="Proteomes" id="UP000466442"/>
    </source>
</evidence>
<dbReference type="GO" id="GO:0098719">
    <property type="term" value="P:sodium ion import across plasma membrane"/>
    <property type="evidence" value="ECO:0007669"/>
    <property type="project" value="TreeGrafter"/>
</dbReference>
<dbReference type="InterPro" id="IPR027359">
    <property type="entry name" value="Volt_channel_dom_sf"/>
</dbReference>
<dbReference type="PANTHER" id="PTHR10110">
    <property type="entry name" value="SODIUM/HYDROGEN EXCHANGER"/>
    <property type="match status" value="1"/>
</dbReference>
<gene>
    <name evidence="8" type="ORF">GE061_011821</name>
</gene>
<dbReference type="SUPFAM" id="SSF51206">
    <property type="entry name" value="cAMP-binding domain-like"/>
    <property type="match status" value="1"/>
</dbReference>
<evidence type="ECO:0000256" key="7">
    <source>
        <dbReference type="ARBA" id="ARBA00023136"/>
    </source>
</evidence>
<comment type="subcellular location">
    <subcellularLocation>
        <location evidence="1">Cell membrane</location>
        <topology evidence="1">Multi-pass membrane protein</topology>
    </subcellularLocation>
</comment>
<dbReference type="InterPro" id="IPR018490">
    <property type="entry name" value="cNMP-bd_dom_sf"/>
</dbReference>
<dbReference type="GO" id="GO:0015386">
    <property type="term" value="F:potassium:proton antiporter activity"/>
    <property type="evidence" value="ECO:0007669"/>
    <property type="project" value="TreeGrafter"/>
</dbReference>
<keyword evidence="6" id="KW-0406">Ion transport</keyword>
<reference evidence="8" key="1">
    <citation type="journal article" date="2021" name="Mol. Ecol. Resour.">
        <title>Apolygus lucorum genome provides insights into omnivorousness and mesophyll feeding.</title>
        <authorList>
            <person name="Liu Y."/>
            <person name="Liu H."/>
            <person name="Wang H."/>
            <person name="Huang T."/>
            <person name="Liu B."/>
            <person name="Yang B."/>
            <person name="Yin L."/>
            <person name="Li B."/>
            <person name="Zhang Y."/>
            <person name="Zhang S."/>
            <person name="Jiang F."/>
            <person name="Zhang X."/>
            <person name="Ren Y."/>
            <person name="Wang B."/>
            <person name="Wang S."/>
            <person name="Lu Y."/>
            <person name="Wu K."/>
            <person name="Fan W."/>
            <person name="Wang G."/>
        </authorList>
    </citation>
    <scope>NUCLEOTIDE SEQUENCE</scope>
    <source>
        <strain evidence="8">12Hb</strain>
    </source>
</reference>
<dbReference type="Gene3D" id="2.60.120.10">
    <property type="entry name" value="Jelly Rolls"/>
    <property type="match status" value="1"/>
</dbReference>
<comment type="caution">
    <text evidence="8">The sequence shown here is derived from an EMBL/GenBank/DDBJ whole genome shotgun (WGS) entry which is preliminary data.</text>
</comment>
<organism evidence="8 9">
    <name type="scientific">Apolygus lucorum</name>
    <name type="common">Small green plant bug</name>
    <name type="synonym">Lygocoris lucorum</name>
    <dbReference type="NCBI Taxonomy" id="248454"/>
    <lineage>
        <taxon>Eukaryota</taxon>
        <taxon>Metazoa</taxon>
        <taxon>Ecdysozoa</taxon>
        <taxon>Arthropoda</taxon>
        <taxon>Hexapoda</taxon>
        <taxon>Insecta</taxon>
        <taxon>Pterygota</taxon>
        <taxon>Neoptera</taxon>
        <taxon>Paraneoptera</taxon>
        <taxon>Hemiptera</taxon>
        <taxon>Heteroptera</taxon>
        <taxon>Panheteroptera</taxon>
        <taxon>Cimicomorpha</taxon>
        <taxon>Miridae</taxon>
        <taxon>Mirini</taxon>
        <taxon>Apolygus</taxon>
    </lineage>
</organism>
<dbReference type="InterPro" id="IPR000595">
    <property type="entry name" value="cNMP-bd_dom"/>
</dbReference>
<dbReference type="InterPro" id="IPR018422">
    <property type="entry name" value="Cation/H_exchanger_CPA1"/>
</dbReference>
<evidence type="ECO:0000256" key="1">
    <source>
        <dbReference type="ARBA" id="ARBA00004651"/>
    </source>
</evidence>
<evidence type="ECO:0000256" key="3">
    <source>
        <dbReference type="ARBA" id="ARBA00022475"/>
    </source>
</evidence>
<keyword evidence="7" id="KW-0472">Membrane</keyword>
<name>A0A6A4K7E8_APOLU</name>
<dbReference type="GO" id="GO:0005886">
    <property type="term" value="C:plasma membrane"/>
    <property type="evidence" value="ECO:0007669"/>
    <property type="project" value="UniProtKB-SubCell"/>
</dbReference>
<dbReference type="GO" id="GO:0051453">
    <property type="term" value="P:regulation of intracellular pH"/>
    <property type="evidence" value="ECO:0007669"/>
    <property type="project" value="TreeGrafter"/>
</dbReference>
<keyword evidence="9" id="KW-1185">Reference proteome</keyword>
<dbReference type="EMBL" id="WIXP02000003">
    <property type="protein sequence ID" value="KAF6214090.1"/>
    <property type="molecule type" value="Genomic_DNA"/>
</dbReference>